<gene>
    <name evidence="5" type="ORF">ACFOZ7_03090</name>
</gene>
<accession>A0ABD5NW17</accession>
<dbReference type="Pfam" id="PF00578">
    <property type="entry name" value="AhpC-TSA"/>
    <property type="match status" value="1"/>
</dbReference>
<sequence length="165" mass="18389">MVHVGEKAPDFVVPRADGDAYNDVAEFTLSEALGDGPIVLAFYPAAFTSGCTEEMCSFRDSMDAFEDLDAQVYGISVDLPFAQNIWIQEHDLNFSMLSDWNHDVIHQYDVVLEDMYGLVEAAQRSVFVLDDEGTVVYKWVRDGDNPDFDAFVMEVRDAVAEAAGE</sequence>
<dbReference type="EMBL" id="JBHSDJ010000008">
    <property type="protein sequence ID" value="MFC4245986.1"/>
    <property type="molecule type" value="Genomic_DNA"/>
</dbReference>
<dbReference type="InterPro" id="IPR013766">
    <property type="entry name" value="Thioredoxin_domain"/>
</dbReference>
<dbReference type="Proteomes" id="UP001595821">
    <property type="component" value="Unassembled WGS sequence"/>
</dbReference>
<reference evidence="5 6" key="1">
    <citation type="journal article" date="2014" name="Int. J. Syst. Evol. Microbiol.">
        <title>Complete genome sequence of Corynebacterium casei LMG S-19264T (=DSM 44701T), isolated from a smear-ripened cheese.</title>
        <authorList>
            <consortium name="US DOE Joint Genome Institute (JGI-PGF)"/>
            <person name="Walter F."/>
            <person name="Albersmeier A."/>
            <person name="Kalinowski J."/>
            <person name="Ruckert C."/>
        </authorList>
    </citation>
    <scope>NUCLEOTIDE SEQUENCE [LARGE SCALE GENOMIC DNA]</scope>
    <source>
        <strain evidence="5 6">IBRC-M 10912</strain>
    </source>
</reference>
<keyword evidence="2" id="KW-0676">Redox-active center</keyword>
<dbReference type="InterPro" id="IPR024706">
    <property type="entry name" value="Peroxiredoxin_AhpC-typ"/>
</dbReference>
<comment type="caution">
    <text evidence="5">The sequence shown here is derived from an EMBL/GenBank/DDBJ whole genome shotgun (WGS) entry which is preliminary data.</text>
</comment>
<dbReference type="Gene3D" id="3.40.30.10">
    <property type="entry name" value="Glutaredoxin"/>
    <property type="match status" value="1"/>
</dbReference>
<dbReference type="InterPro" id="IPR036249">
    <property type="entry name" value="Thioredoxin-like_sf"/>
</dbReference>
<dbReference type="PIRSF" id="PIRSF000239">
    <property type="entry name" value="AHPC"/>
    <property type="match status" value="1"/>
</dbReference>
<proteinExistence type="predicted"/>
<organism evidence="5 6">
    <name type="scientific">Natribaculum luteum</name>
    <dbReference type="NCBI Taxonomy" id="1586232"/>
    <lineage>
        <taxon>Archaea</taxon>
        <taxon>Methanobacteriati</taxon>
        <taxon>Methanobacteriota</taxon>
        <taxon>Stenosarchaea group</taxon>
        <taxon>Halobacteria</taxon>
        <taxon>Halobacteriales</taxon>
        <taxon>Natrialbaceae</taxon>
        <taxon>Natribaculum</taxon>
    </lineage>
</organism>
<evidence type="ECO:0000256" key="1">
    <source>
        <dbReference type="ARBA" id="ARBA00023002"/>
    </source>
</evidence>
<protein>
    <submittedName>
        <fullName evidence="5">Redoxin domain-containing protein</fullName>
    </submittedName>
</protein>
<name>A0ABD5NW17_9EURY</name>
<dbReference type="PANTHER" id="PTHR43110:SF1">
    <property type="entry name" value="THIOL PEROXIDASE"/>
    <property type="match status" value="1"/>
</dbReference>
<dbReference type="RefSeq" id="WP_246976212.1">
    <property type="nucleotide sequence ID" value="NZ_CP095398.1"/>
</dbReference>
<dbReference type="SUPFAM" id="SSF52833">
    <property type="entry name" value="Thioredoxin-like"/>
    <property type="match status" value="1"/>
</dbReference>
<evidence type="ECO:0000256" key="2">
    <source>
        <dbReference type="ARBA" id="ARBA00023284"/>
    </source>
</evidence>
<dbReference type="PROSITE" id="PS51352">
    <property type="entry name" value="THIOREDOXIN_2"/>
    <property type="match status" value="1"/>
</dbReference>
<dbReference type="GeneID" id="71855983"/>
<dbReference type="AlphaFoldDB" id="A0ABD5NW17"/>
<dbReference type="PANTHER" id="PTHR43110">
    <property type="entry name" value="THIOL PEROXIDASE"/>
    <property type="match status" value="1"/>
</dbReference>
<evidence type="ECO:0000313" key="6">
    <source>
        <dbReference type="Proteomes" id="UP001595821"/>
    </source>
</evidence>
<keyword evidence="1" id="KW-0560">Oxidoreductase</keyword>
<evidence type="ECO:0000259" key="4">
    <source>
        <dbReference type="PROSITE" id="PS51352"/>
    </source>
</evidence>
<feature type="active site" description="Cysteine sulfenic acid (-SOH) intermediate; for peroxidase activity" evidence="3">
    <location>
        <position position="51"/>
    </location>
</feature>
<evidence type="ECO:0000256" key="3">
    <source>
        <dbReference type="PIRSR" id="PIRSR000239-1"/>
    </source>
</evidence>
<dbReference type="GO" id="GO:0016491">
    <property type="term" value="F:oxidoreductase activity"/>
    <property type="evidence" value="ECO:0007669"/>
    <property type="project" value="UniProtKB-KW"/>
</dbReference>
<dbReference type="InterPro" id="IPR050455">
    <property type="entry name" value="Tpx_Peroxidase_subfamily"/>
</dbReference>
<feature type="domain" description="Thioredoxin" evidence="4">
    <location>
        <begin position="2"/>
        <end position="161"/>
    </location>
</feature>
<dbReference type="InterPro" id="IPR000866">
    <property type="entry name" value="AhpC/TSA"/>
</dbReference>
<evidence type="ECO:0000313" key="5">
    <source>
        <dbReference type="EMBL" id="MFC4245986.1"/>
    </source>
</evidence>